<protein>
    <submittedName>
        <fullName evidence="2">Uncharacterized protein</fullName>
    </submittedName>
</protein>
<evidence type="ECO:0000313" key="2">
    <source>
        <dbReference type="EMBL" id="REF28663.1"/>
    </source>
</evidence>
<keyword evidence="3" id="KW-1185">Reference proteome</keyword>
<dbReference type="EMBL" id="QTUB01000001">
    <property type="protein sequence ID" value="REF28663.1"/>
    <property type="molecule type" value="Genomic_DNA"/>
</dbReference>
<reference evidence="2 3" key="1">
    <citation type="submission" date="2018-08" db="EMBL/GenBank/DDBJ databases">
        <title>Genomic Encyclopedia of Archaeal and Bacterial Type Strains, Phase II (KMG-II): from individual species to whole genera.</title>
        <authorList>
            <person name="Goeker M."/>
        </authorList>
    </citation>
    <scope>NUCLEOTIDE SEQUENCE [LARGE SCALE GENOMIC DNA]</scope>
    <source>
        <strain evidence="2 3">DSM 17905</strain>
    </source>
</reference>
<dbReference type="Proteomes" id="UP000256294">
    <property type="component" value="Unassembled WGS sequence"/>
</dbReference>
<gene>
    <name evidence="2" type="ORF">BDD26_3612</name>
</gene>
<accession>A0A3D9UJR5</accession>
<evidence type="ECO:0000313" key="3">
    <source>
        <dbReference type="Proteomes" id="UP000256294"/>
    </source>
</evidence>
<organism evidence="2 3">
    <name type="scientific">Xenorhabdus cabanillasii</name>
    <dbReference type="NCBI Taxonomy" id="351673"/>
    <lineage>
        <taxon>Bacteria</taxon>
        <taxon>Pseudomonadati</taxon>
        <taxon>Pseudomonadota</taxon>
        <taxon>Gammaproteobacteria</taxon>
        <taxon>Enterobacterales</taxon>
        <taxon>Morganellaceae</taxon>
        <taxon>Xenorhabdus</taxon>
    </lineage>
</organism>
<dbReference type="AlphaFoldDB" id="A0A3D9UJR5"/>
<dbReference type="RefSeq" id="WP_115827283.1">
    <property type="nucleotide sequence ID" value="NZ_QTUB01000001.1"/>
</dbReference>
<proteinExistence type="predicted"/>
<name>A0A3D9UJR5_9GAMM</name>
<comment type="caution">
    <text evidence="2">The sequence shown here is derived from an EMBL/GenBank/DDBJ whole genome shotgun (WGS) entry which is preliminary data.</text>
</comment>
<feature type="region of interest" description="Disordered" evidence="1">
    <location>
        <begin position="1"/>
        <end position="21"/>
    </location>
</feature>
<evidence type="ECO:0000256" key="1">
    <source>
        <dbReference type="SAM" id="MobiDB-lite"/>
    </source>
</evidence>
<feature type="compositionally biased region" description="Low complexity" evidence="1">
    <location>
        <begin position="1"/>
        <end position="18"/>
    </location>
</feature>
<sequence>MRRLANAANQHATNANDNASHRLDKAQNGADIPDKAAFVSNVGAYPKTGGVISGEVICQRVTIEADTPYLTAFDTNGTRQFFCGRAGDGPLYFKNDTSDATLRVTDVFHFNRQIIPSDYSNFDQRYHIQGEIRLFPFRPNELPAGWYHCNGDKHLITSAIGKALIQLSGNYKSDFRITISSGHINLPNFYSEGRGLFLRPSTSPGQIVPDTFCAHAHPDVVSNVDGKRIVNYEGDVAVAWFRSVSKRSPGKIQLEGTTGGAETAPIHIGMTPAIFLGV</sequence>